<evidence type="ECO:0000313" key="6">
    <source>
        <dbReference type="EMBL" id="QJW38807.1"/>
    </source>
</evidence>
<keyword evidence="4" id="KW-0788">Thiol protease</keyword>
<feature type="domain" description="NlpC/P60" evidence="5">
    <location>
        <begin position="377"/>
        <end position="527"/>
    </location>
</feature>
<protein>
    <submittedName>
        <fullName evidence="6">Peptidoglycan DD-metalloendopeptidase family protein</fullName>
    </submittedName>
</protein>
<dbReference type="OrthoDB" id="9815778at2"/>
<organism evidence="6 7">
    <name type="scientific">Cellulosimicrobium protaetiae</name>
    <dbReference type="NCBI Taxonomy" id="2587808"/>
    <lineage>
        <taxon>Bacteria</taxon>
        <taxon>Bacillati</taxon>
        <taxon>Actinomycetota</taxon>
        <taxon>Actinomycetes</taxon>
        <taxon>Micrococcales</taxon>
        <taxon>Promicromonosporaceae</taxon>
        <taxon>Cellulosimicrobium</taxon>
    </lineage>
</organism>
<evidence type="ECO:0000313" key="7">
    <source>
        <dbReference type="Proteomes" id="UP000451354"/>
    </source>
</evidence>
<dbReference type="PANTHER" id="PTHR21666">
    <property type="entry name" value="PEPTIDASE-RELATED"/>
    <property type="match status" value="1"/>
</dbReference>
<dbReference type="InterPro" id="IPR011055">
    <property type="entry name" value="Dup_hybrid_motif"/>
</dbReference>
<name>A0A6M5UJE4_9MICO</name>
<dbReference type="KEGG" id="cprt:FIC82_020340"/>
<comment type="similarity">
    <text evidence="1">Belongs to the peptidase C40 family.</text>
</comment>
<reference evidence="7" key="1">
    <citation type="journal article" date="2022" name="Int. J. Syst. Evol. Microbiol.">
        <title>Cellulosimicrobium protaetiae sp. nov., isolated from the gut of the larva of Protaetia brevitarsis seulensis.</title>
        <authorList>
            <person name="Le Han H."/>
            <person name="Nguyen T.T.H."/>
            <person name="Li Z."/>
            <person name="Shin N.R."/>
            <person name="Kim S.G."/>
        </authorList>
    </citation>
    <scope>NUCLEOTIDE SEQUENCE [LARGE SCALE GENOMIC DNA]</scope>
    <source>
        <strain evidence="7">BI34</strain>
    </source>
</reference>
<dbReference type="InterPro" id="IPR050570">
    <property type="entry name" value="Cell_wall_metabolism_enzyme"/>
</dbReference>
<keyword evidence="7" id="KW-1185">Reference proteome</keyword>
<dbReference type="GO" id="GO:0006508">
    <property type="term" value="P:proteolysis"/>
    <property type="evidence" value="ECO:0007669"/>
    <property type="project" value="UniProtKB-KW"/>
</dbReference>
<keyword evidence="2" id="KW-0645">Protease</keyword>
<dbReference type="Pfam" id="PF00877">
    <property type="entry name" value="NLPC_P60"/>
    <property type="match status" value="1"/>
</dbReference>
<sequence>MSVITLSAGGSSQSACYSPVGTVMPAGGPVRMPVTGAFKVTSEFGMRHNPGQINHGQYRLHAGIDLAPVAVGGPIVAASAGVVSSTPTSTGGGNMVVVDHGGGLVTKYLHLASRSVVTGDQVWAGRQLGVEGSTGNVSGEHLHFEVEVNGKPVDPRPWLTAQGLIVPAPGGSGLAPAVVEVAGAGEVGQVVGGQIGPAPLTPDDNLGTARPVVSSLPAQVGAWKGEQVTNAAYVIKAGQARSLDVWTITVAVMTAMAESSLTNVAHGDAVRADTIGLFQNGPERGPYEQRMDPSGAANIFYDYLLRVPGYHDLEPTIAAHKAQRNADPYHYESRWPDAVQMVATLTDDPQLLANLPAGGAVQGCQDGGQGEGSGPGDGTGAGIVAAAQHYLGTPYSWGGGDTTGPTTGIYSSASLDGTSTVGFDCSGLVIYAVHHATGVTLPHSAEAQGKDSRGTPVPRDWAQLQPGDVISFSQDGSGAPGSYGHVGIYLGDGKMIHAPRPGKNVEVVQLQGSTYYEPMAWSIRRYTTA</sequence>
<dbReference type="CDD" id="cd12797">
    <property type="entry name" value="M23_peptidase"/>
    <property type="match status" value="1"/>
</dbReference>
<dbReference type="PROSITE" id="PS51935">
    <property type="entry name" value="NLPC_P60"/>
    <property type="match status" value="1"/>
</dbReference>
<dbReference type="AlphaFoldDB" id="A0A6M5UJE4"/>
<evidence type="ECO:0000259" key="5">
    <source>
        <dbReference type="PROSITE" id="PS51935"/>
    </source>
</evidence>
<accession>A0A6M5UJE4</accession>
<dbReference type="InterPro" id="IPR016047">
    <property type="entry name" value="M23ase_b-sheet_dom"/>
</dbReference>
<dbReference type="PANTHER" id="PTHR21666:SF270">
    <property type="entry name" value="MUREIN HYDROLASE ACTIVATOR ENVC"/>
    <property type="match status" value="1"/>
</dbReference>
<dbReference type="InterPro" id="IPR038765">
    <property type="entry name" value="Papain-like_cys_pep_sf"/>
</dbReference>
<gene>
    <name evidence="6" type="ORF">FIC82_020340</name>
</gene>
<dbReference type="SUPFAM" id="SSF51261">
    <property type="entry name" value="Duplicated hybrid motif"/>
    <property type="match status" value="1"/>
</dbReference>
<geneLocation type="plasmid" evidence="6 7">
    <name>pCPRO01</name>
</geneLocation>
<dbReference type="Proteomes" id="UP000451354">
    <property type="component" value="Plasmid pCPRO01"/>
</dbReference>
<dbReference type="InterPro" id="IPR000064">
    <property type="entry name" value="NLP_P60_dom"/>
</dbReference>
<evidence type="ECO:0000256" key="4">
    <source>
        <dbReference type="ARBA" id="ARBA00022807"/>
    </source>
</evidence>
<dbReference type="SUPFAM" id="SSF54001">
    <property type="entry name" value="Cysteine proteinases"/>
    <property type="match status" value="1"/>
</dbReference>
<dbReference type="Gene3D" id="2.70.70.10">
    <property type="entry name" value="Glucose Permease (Domain IIA)"/>
    <property type="match status" value="1"/>
</dbReference>
<proteinExistence type="inferred from homology"/>
<keyword evidence="3" id="KW-0378">Hydrolase</keyword>
<evidence type="ECO:0000256" key="1">
    <source>
        <dbReference type="ARBA" id="ARBA00007074"/>
    </source>
</evidence>
<evidence type="ECO:0000256" key="2">
    <source>
        <dbReference type="ARBA" id="ARBA00022670"/>
    </source>
</evidence>
<dbReference type="Gene3D" id="3.90.1720.10">
    <property type="entry name" value="endopeptidase domain like (from Nostoc punctiforme)"/>
    <property type="match status" value="1"/>
</dbReference>
<keyword evidence="6" id="KW-0614">Plasmid</keyword>
<dbReference type="GO" id="GO:0004222">
    <property type="term" value="F:metalloendopeptidase activity"/>
    <property type="evidence" value="ECO:0007669"/>
    <property type="project" value="TreeGrafter"/>
</dbReference>
<evidence type="ECO:0000256" key="3">
    <source>
        <dbReference type="ARBA" id="ARBA00022801"/>
    </source>
</evidence>
<dbReference type="Pfam" id="PF01551">
    <property type="entry name" value="Peptidase_M23"/>
    <property type="match status" value="1"/>
</dbReference>
<dbReference type="GO" id="GO:0008234">
    <property type="term" value="F:cysteine-type peptidase activity"/>
    <property type="evidence" value="ECO:0007669"/>
    <property type="project" value="UniProtKB-KW"/>
</dbReference>
<dbReference type="EMBL" id="CP052758">
    <property type="protein sequence ID" value="QJW38807.1"/>
    <property type="molecule type" value="Genomic_DNA"/>
</dbReference>